<proteinExistence type="predicted"/>
<gene>
    <name evidence="2" type="ORF">CLV51_10313</name>
</gene>
<evidence type="ECO:0000313" key="3">
    <source>
        <dbReference type="Proteomes" id="UP000240971"/>
    </source>
</evidence>
<dbReference type="Pfam" id="PF00027">
    <property type="entry name" value="cNMP_binding"/>
    <property type="match status" value="1"/>
</dbReference>
<dbReference type="Gene3D" id="2.60.120.10">
    <property type="entry name" value="Jelly Rolls"/>
    <property type="match status" value="1"/>
</dbReference>
<dbReference type="InterPro" id="IPR014710">
    <property type="entry name" value="RmlC-like_jellyroll"/>
</dbReference>
<evidence type="ECO:0000313" key="2">
    <source>
        <dbReference type="EMBL" id="PSL46037.1"/>
    </source>
</evidence>
<organism evidence="2 3">
    <name type="scientific">Chitinophaga niastensis</name>
    <dbReference type="NCBI Taxonomy" id="536980"/>
    <lineage>
        <taxon>Bacteria</taxon>
        <taxon>Pseudomonadati</taxon>
        <taxon>Bacteroidota</taxon>
        <taxon>Chitinophagia</taxon>
        <taxon>Chitinophagales</taxon>
        <taxon>Chitinophagaceae</taxon>
        <taxon>Chitinophaga</taxon>
    </lineage>
</organism>
<feature type="domain" description="Cyclic nucleotide-binding" evidence="1">
    <location>
        <begin position="13"/>
        <end position="116"/>
    </location>
</feature>
<dbReference type="Proteomes" id="UP000240971">
    <property type="component" value="Unassembled WGS sequence"/>
</dbReference>
<dbReference type="SUPFAM" id="SSF51206">
    <property type="entry name" value="cAMP-binding domain-like"/>
    <property type="match status" value="1"/>
</dbReference>
<comment type="caution">
    <text evidence="2">The sequence shown here is derived from an EMBL/GenBank/DDBJ whole genome shotgun (WGS) entry which is preliminary data.</text>
</comment>
<dbReference type="SMART" id="SM00100">
    <property type="entry name" value="cNMP"/>
    <property type="match status" value="1"/>
</dbReference>
<name>A0A2P8HIJ7_CHINA</name>
<dbReference type="EMBL" id="PYAW01000003">
    <property type="protein sequence ID" value="PSL46037.1"/>
    <property type="molecule type" value="Genomic_DNA"/>
</dbReference>
<dbReference type="InterPro" id="IPR000595">
    <property type="entry name" value="cNMP-bd_dom"/>
</dbReference>
<dbReference type="InterPro" id="IPR018490">
    <property type="entry name" value="cNMP-bd_dom_sf"/>
</dbReference>
<protein>
    <submittedName>
        <fullName evidence="2">CRP-like cAMP-binding protein</fullName>
    </submittedName>
</protein>
<dbReference type="AlphaFoldDB" id="A0A2P8HIJ7"/>
<dbReference type="OrthoDB" id="758145at2"/>
<dbReference type="CDD" id="cd00038">
    <property type="entry name" value="CAP_ED"/>
    <property type="match status" value="1"/>
</dbReference>
<dbReference type="PROSITE" id="PS50042">
    <property type="entry name" value="CNMP_BINDING_3"/>
    <property type="match status" value="1"/>
</dbReference>
<reference evidence="2 3" key="1">
    <citation type="submission" date="2018-03" db="EMBL/GenBank/DDBJ databases">
        <title>Genomic Encyclopedia of Archaeal and Bacterial Type Strains, Phase II (KMG-II): from individual species to whole genera.</title>
        <authorList>
            <person name="Goeker M."/>
        </authorList>
    </citation>
    <scope>NUCLEOTIDE SEQUENCE [LARGE SCALE GENOMIC DNA]</scope>
    <source>
        <strain evidence="2 3">DSM 24859</strain>
    </source>
</reference>
<evidence type="ECO:0000259" key="1">
    <source>
        <dbReference type="PROSITE" id="PS50042"/>
    </source>
</evidence>
<sequence length="193" mass="21932">MKSVLPLYNYLQLFRPIPAADWDMIQAALSVRTIKEGTELLREGKIAKEMFFVCKGVLRIVKRTEEGNDIVLFFLKENKFCTILDSFTNNIPAKEGIAAACDTAVIVLTKEQLTGLYEKLPYLKELIGGIVQQALLDKINTRNTYMGQDATTRYRHFLMHQPDIALRVSLSDVASYLGITQQSLSRIRKNFLP</sequence>
<accession>A0A2P8HIJ7</accession>
<dbReference type="RefSeq" id="WP_106528853.1">
    <property type="nucleotide sequence ID" value="NZ_PYAW01000003.1"/>
</dbReference>
<keyword evidence="3" id="KW-1185">Reference proteome</keyword>